<dbReference type="InParanoid" id="A0A7M7LRY3"/>
<dbReference type="AlphaFoldDB" id="A0A7M7LRY3"/>
<dbReference type="RefSeq" id="XP_008214778.1">
    <property type="nucleotide sequence ID" value="XM_008216556.4"/>
</dbReference>
<reference evidence="2" key="1">
    <citation type="submission" date="2021-01" db="UniProtKB">
        <authorList>
            <consortium name="EnsemblMetazoa"/>
        </authorList>
    </citation>
    <scope>IDENTIFICATION</scope>
</reference>
<dbReference type="Proteomes" id="UP000002358">
    <property type="component" value="Chromosome 4"/>
</dbReference>
<dbReference type="OrthoDB" id="7694438at2759"/>
<dbReference type="EnsemblMetazoa" id="XM_008216556">
    <property type="protein sequence ID" value="XP_008214778"/>
    <property type="gene ID" value="LOC100122346"/>
</dbReference>
<proteinExistence type="predicted"/>
<feature type="compositionally biased region" description="Basic residues" evidence="1">
    <location>
        <begin position="21"/>
        <end position="33"/>
    </location>
</feature>
<keyword evidence="3" id="KW-1185">Reference proteome</keyword>
<evidence type="ECO:0000313" key="3">
    <source>
        <dbReference type="Proteomes" id="UP000002358"/>
    </source>
</evidence>
<evidence type="ECO:0000313" key="2">
    <source>
        <dbReference type="EnsemblMetazoa" id="XP_008214778"/>
    </source>
</evidence>
<feature type="compositionally biased region" description="Basic residues" evidence="1">
    <location>
        <begin position="357"/>
        <end position="371"/>
    </location>
</feature>
<evidence type="ECO:0000256" key="1">
    <source>
        <dbReference type="SAM" id="MobiDB-lite"/>
    </source>
</evidence>
<organism evidence="2 3">
    <name type="scientific">Nasonia vitripennis</name>
    <name type="common">Parasitic wasp</name>
    <dbReference type="NCBI Taxonomy" id="7425"/>
    <lineage>
        <taxon>Eukaryota</taxon>
        <taxon>Metazoa</taxon>
        <taxon>Ecdysozoa</taxon>
        <taxon>Arthropoda</taxon>
        <taxon>Hexapoda</taxon>
        <taxon>Insecta</taxon>
        <taxon>Pterygota</taxon>
        <taxon>Neoptera</taxon>
        <taxon>Endopterygota</taxon>
        <taxon>Hymenoptera</taxon>
        <taxon>Apocrita</taxon>
        <taxon>Proctotrupomorpha</taxon>
        <taxon>Chalcidoidea</taxon>
        <taxon>Pteromalidae</taxon>
        <taxon>Pteromalinae</taxon>
        <taxon>Nasonia</taxon>
    </lineage>
</organism>
<name>A0A7M7LRY3_NASVI</name>
<accession>A0A7M7LRY3</accession>
<feature type="region of interest" description="Disordered" evidence="1">
    <location>
        <begin position="326"/>
        <end position="375"/>
    </location>
</feature>
<feature type="compositionally biased region" description="Low complexity" evidence="1">
    <location>
        <begin position="108"/>
        <end position="138"/>
    </location>
</feature>
<feature type="compositionally biased region" description="Low complexity" evidence="1">
    <location>
        <begin position="335"/>
        <end position="356"/>
    </location>
</feature>
<feature type="compositionally biased region" description="Low complexity" evidence="1">
    <location>
        <begin position="42"/>
        <end position="82"/>
    </location>
</feature>
<sequence>MAEIDAKVNMSLDDIIKMDKKKKAANAKSKRGMSVRGRGSTRGNMRGNARGNTRGNSRGRGNMRGNQRGNMRGRSSSMSRRGQWQRYPQNNLRGGYIKKRYNNSNVKSNLTRSRSNMSLNRLNLNGSPRSSRGGYASRRGGRGLTRSRSRTNLSFNNKPSFMANKNKGYLKRTTSMPDLRDPSSVYNRLGYQNPAQIAYRSRVKRAKNVLLQRQTKAMRMQNALSLSPVSYKNMSPLKPTINSRQYNSSGFRSDQMMRMQRRSQYEQKLMRMRYNNRHNTRSRSANPASMNFINSINAAYNSNRHPAMSLYDSGTDSPIVVPQRKLQRGRSPFRQSLQSLKAASKAASRSASYSRQPQRRSRSRSRSRPRNTRNSVISLTDAADLEDRSFSEVMYSLSNGFGVTGRTLNDRFSLF</sequence>
<feature type="compositionally biased region" description="Basic residues" evidence="1">
    <location>
        <begin position="139"/>
        <end position="149"/>
    </location>
</feature>
<dbReference type="GeneID" id="100122346"/>
<feature type="region of interest" description="Disordered" evidence="1">
    <location>
        <begin position="21"/>
        <end position="151"/>
    </location>
</feature>
<protein>
    <submittedName>
        <fullName evidence="2">Uncharacterized protein</fullName>
    </submittedName>
</protein>